<accession>A0A433SAN1</accession>
<evidence type="ECO:0000256" key="3">
    <source>
        <dbReference type="ARBA" id="ARBA00022448"/>
    </source>
</evidence>
<comment type="cofactor">
    <cofactor evidence="13">
        <name>heme</name>
        <dbReference type="ChEBI" id="CHEBI:30413"/>
    </cofactor>
    <text evidence="13">Binds 4 heme groups per subunit.</text>
</comment>
<dbReference type="PANTHER" id="PTHR30333:SF1">
    <property type="entry name" value="CYTOCHROME C-TYPE PROTEIN NAPC"/>
    <property type="match status" value="1"/>
</dbReference>
<protein>
    <recommendedName>
        <fullName evidence="12">Cytochrome c-type protein</fullName>
    </recommendedName>
</protein>
<evidence type="ECO:0000256" key="9">
    <source>
        <dbReference type="ARBA" id="ARBA00022989"/>
    </source>
</evidence>
<dbReference type="GO" id="GO:0020037">
    <property type="term" value="F:heme binding"/>
    <property type="evidence" value="ECO:0007669"/>
    <property type="project" value="InterPro"/>
</dbReference>
<feature type="binding site" description="axial binding residue" evidence="14">
    <location>
        <position position="69"/>
    </location>
    <ligand>
        <name>heme</name>
        <dbReference type="ChEBI" id="CHEBI:30413"/>
        <label>1</label>
    </ligand>
    <ligandPart>
        <name>Fe</name>
        <dbReference type="ChEBI" id="CHEBI:18248"/>
    </ligandPart>
</feature>
<keyword evidence="6 15" id="KW-0812">Transmembrane</keyword>
<dbReference type="GO" id="GO:0009061">
    <property type="term" value="P:anaerobic respiration"/>
    <property type="evidence" value="ECO:0007669"/>
    <property type="project" value="TreeGrafter"/>
</dbReference>
<feature type="binding site" description="covalent" evidence="13">
    <location>
        <position position="93"/>
    </location>
    <ligand>
        <name>heme</name>
        <dbReference type="ChEBI" id="CHEBI:30413"/>
        <label>2</label>
    </ligand>
</feature>
<evidence type="ECO:0000256" key="14">
    <source>
        <dbReference type="PIRSR" id="PIRSR000013-2"/>
    </source>
</evidence>
<dbReference type="Pfam" id="PF03264">
    <property type="entry name" value="Cytochrom_NNT"/>
    <property type="match status" value="1"/>
</dbReference>
<feature type="transmembrane region" description="Helical" evidence="15">
    <location>
        <begin position="30"/>
        <end position="51"/>
    </location>
</feature>
<evidence type="ECO:0000259" key="16">
    <source>
        <dbReference type="Pfam" id="PF03264"/>
    </source>
</evidence>
<keyword evidence="5 12" id="KW-0349">Heme</keyword>
<evidence type="ECO:0000256" key="13">
    <source>
        <dbReference type="PIRSR" id="PIRSR000013-1"/>
    </source>
</evidence>
<comment type="PTM">
    <text evidence="12">Binds 4 heme groups per subunit.</text>
</comment>
<evidence type="ECO:0000256" key="2">
    <source>
        <dbReference type="ARBA" id="ARBA00007395"/>
    </source>
</evidence>
<feature type="binding site" description="axial binding residue" evidence="14">
    <location>
        <position position="115"/>
    </location>
    <ligand>
        <name>heme</name>
        <dbReference type="ChEBI" id="CHEBI:30413"/>
        <label>1</label>
    </ligand>
    <ligandPart>
        <name>Fe</name>
        <dbReference type="ChEBI" id="CHEBI:18248"/>
    </ligandPart>
</feature>
<dbReference type="RefSeq" id="WP_126980814.1">
    <property type="nucleotide sequence ID" value="NZ_CAWUGC010000003.1"/>
</dbReference>
<organism evidence="17 18">
    <name type="scientific">Saezia sanguinis</name>
    <dbReference type="NCBI Taxonomy" id="1965230"/>
    <lineage>
        <taxon>Bacteria</taxon>
        <taxon>Pseudomonadati</taxon>
        <taxon>Pseudomonadota</taxon>
        <taxon>Betaproteobacteria</taxon>
        <taxon>Burkholderiales</taxon>
        <taxon>Saeziaceae</taxon>
        <taxon>Saezia</taxon>
    </lineage>
</organism>
<feature type="binding site" description="covalent" evidence="13">
    <location>
        <position position="63"/>
    </location>
    <ligand>
        <name>heme</name>
        <dbReference type="ChEBI" id="CHEBI:30413"/>
        <label>1</label>
    </ligand>
</feature>
<dbReference type="AlphaFoldDB" id="A0A433SAN1"/>
<keyword evidence="4" id="KW-1003">Cell membrane</keyword>
<dbReference type="InterPro" id="IPR005126">
    <property type="entry name" value="NapC/NirT_cyt_c_N"/>
</dbReference>
<feature type="binding site" evidence="13">
    <location>
        <position position="115"/>
    </location>
    <ligand>
        <name>a menaquinol</name>
        <dbReference type="ChEBI" id="CHEBI:18151"/>
    </ligand>
</feature>
<evidence type="ECO:0000256" key="4">
    <source>
        <dbReference type="ARBA" id="ARBA00022475"/>
    </source>
</evidence>
<evidence type="ECO:0000256" key="11">
    <source>
        <dbReference type="ARBA" id="ARBA00023136"/>
    </source>
</evidence>
<evidence type="ECO:0000256" key="15">
    <source>
        <dbReference type="SAM" id="Phobius"/>
    </source>
</evidence>
<comment type="subcellular location">
    <subcellularLocation>
        <location evidence="1">Cell membrane</location>
        <topology evidence="1">Single-pass membrane protein</topology>
    </subcellularLocation>
</comment>
<keyword evidence="10 12" id="KW-0408">Iron</keyword>
<proteinExistence type="inferred from homology"/>
<keyword evidence="11 15" id="KW-0472">Membrane</keyword>
<keyword evidence="9 15" id="KW-1133">Transmembrane helix</keyword>
<comment type="caution">
    <text evidence="17">The sequence shown here is derived from an EMBL/GenBank/DDBJ whole genome shotgun (WGS) entry which is preliminary data.</text>
</comment>
<feature type="binding site" description="covalent" evidence="13">
    <location>
        <position position="66"/>
    </location>
    <ligand>
        <name>heme</name>
        <dbReference type="ChEBI" id="CHEBI:30413"/>
        <label>2</label>
    </ligand>
</feature>
<feature type="binding site" description="covalent" evidence="13">
    <location>
        <position position="188"/>
    </location>
    <ligand>
        <name>heme</name>
        <dbReference type="ChEBI" id="CHEBI:30413"/>
        <label>4</label>
    </ligand>
</feature>
<evidence type="ECO:0000313" key="18">
    <source>
        <dbReference type="Proteomes" id="UP000286947"/>
    </source>
</evidence>
<dbReference type="PIRSF" id="PIRSF000013">
    <property type="entry name" value="4_hem_cytochrm_NapC"/>
    <property type="match status" value="1"/>
</dbReference>
<feature type="binding site" description="covalent" evidence="13">
    <location>
        <position position="185"/>
    </location>
    <ligand>
        <name>heme</name>
        <dbReference type="ChEBI" id="CHEBI:30413"/>
        <label>4</label>
    </ligand>
</feature>
<dbReference type="GO" id="GO:0046872">
    <property type="term" value="F:metal ion binding"/>
    <property type="evidence" value="ECO:0007669"/>
    <property type="project" value="UniProtKB-KW"/>
</dbReference>
<reference evidence="17 18" key="1">
    <citation type="submission" date="2018-01" db="EMBL/GenBank/DDBJ databases">
        <title>Saezia sanguinis gen. nov., sp. nov., in the order Burkholderiales isolated from human blood.</title>
        <authorList>
            <person name="Medina-Pascual M.J."/>
            <person name="Valdezate S."/>
            <person name="Monzon S."/>
            <person name="Cuesta I."/>
            <person name="Carrasco G."/>
            <person name="Villalon P."/>
            <person name="Saez-Nieto J.A."/>
        </authorList>
    </citation>
    <scope>NUCLEOTIDE SEQUENCE [LARGE SCALE GENOMIC DNA]</scope>
    <source>
        <strain evidence="17 18">CNM695-12</strain>
    </source>
</reference>
<dbReference type="InterPro" id="IPR024717">
    <property type="entry name" value="NapC/NirT/NrfH"/>
</dbReference>
<evidence type="ECO:0000256" key="8">
    <source>
        <dbReference type="ARBA" id="ARBA00022982"/>
    </source>
</evidence>
<dbReference type="Gene3D" id="1.10.3820.10">
    <property type="entry name" value="Di-heme elbow motif domain"/>
    <property type="match status" value="1"/>
</dbReference>
<comment type="similarity">
    <text evidence="2">Belongs to the NapC/NirT/NrfH family.</text>
</comment>
<feature type="binding site" description="covalent" evidence="13">
    <location>
        <position position="156"/>
    </location>
    <ligand>
        <name>heme</name>
        <dbReference type="ChEBI" id="CHEBI:30413"/>
        <label>3</label>
    </ligand>
</feature>
<evidence type="ECO:0000256" key="7">
    <source>
        <dbReference type="ARBA" id="ARBA00022723"/>
    </source>
</evidence>
<dbReference type="GO" id="GO:0005886">
    <property type="term" value="C:plasma membrane"/>
    <property type="evidence" value="ECO:0007669"/>
    <property type="project" value="UniProtKB-SubCell"/>
</dbReference>
<evidence type="ECO:0000256" key="10">
    <source>
        <dbReference type="ARBA" id="ARBA00023004"/>
    </source>
</evidence>
<keyword evidence="18" id="KW-1185">Reference proteome</keyword>
<dbReference type="Proteomes" id="UP000286947">
    <property type="component" value="Unassembled WGS sequence"/>
</dbReference>
<feature type="binding site" description="axial binding residue" evidence="14">
    <location>
        <position position="189"/>
    </location>
    <ligand>
        <name>heme</name>
        <dbReference type="ChEBI" id="CHEBI:30413"/>
        <label>4</label>
    </ligand>
    <ligandPart>
        <name>Fe</name>
        <dbReference type="ChEBI" id="CHEBI:18248"/>
    </ligandPart>
</feature>
<name>A0A433SAN1_9BURK</name>
<feature type="binding site" description="axial binding residue" evidence="14">
    <location>
        <position position="194"/>
    </location>
    <ligand>
        <name>heme</name>
        <dbReference type="ChEBI" id="CHEBI:30413"/>
        <label>2</label>
    </ligand>
    <ligandPart>
        <name>Fe</name>
        <dbReference type="ChEBI" id="CHEBI:18248"/>
    </ligandPart>
</feature>
<evidence type="ECO:0000256" key="1">
    <source>
        <dbReference type="ARBA" id="ARBA00004162"/>
    </source>
</evidence>
<dbReference type="SUPFAM" id="SSF48695">
    <property type="entry name" value="Multiheme cytochromes"/>
    <property type="match status" value="1"/>
</dbReference>
<dbReference type="FunFam" id="1.10.3820.10:FF:000001">
    <property type="entry name" value="Cytochrome c-type protein"/>
    <property type="match status" value="1"/>
</dbReference>
<dbReference type="GO" id="GO:0019333">
    <property type="term" value="P:denitrification pathway"/>
    <property type="evidence" value="ECO:0007669"/>
    <property type="project" value="InterPro"/>
</dbReference>
<feature type="domain" description="NapC/NirT cytochrome c N-terminal" evidence="16">
    <location>
        <begin position="28"/>
        <end position="199"/>
    </location>
</feature>
<dbReference type="InterPro" id="IPR051174">
    <property type="entry name" value="Cytochrome_c-type_ET"/>
</dbReference>
<keyword evidence="3 12" id="KW-0813">Transport</keyword>
<evidence type="ECO:0000256" key="12">
    <source>
        <dbReference type="PIRNR" id="PIRNR000013"/>
    </source>
</evidence>
<evidence type="ECO:0000256" key="6">
    <source>
        <dbReference type="ARBA" id="ARBA00022692"/>
    </source>
</evidence>
<feature type="binding site" description="covalent" evidence="13">
    <location>
        <position position="96"/>
    </location>
    <ligand>
        <name>heme</name>
        <dbReference type="ChEBI" id="CHEBI:30413"/>
        <label>2</label>
    </ligand>
</feature>
<evidence type="ECO:0000256" key="5">
    <source>
        <dbReference type="ARBA" id="ARBA00022617"/>
    </source>
</evidence>
<keyword evidence="7 12" id="KW-0479">Metal-binding</keyword>
<dbReference type="InterPro" id="IPR036280">
    <property type="entry name" value="Multihaem_cyt_sf"/>
</dbReference>
<gene>
    <name evidence="17" type="primary">napC</name>
    <name evidence="17" type="ORF">CUZ56_02651</name>
</gene>
<feature type="binding site" description="axial binding residue" evidence="14">
    <location>
        <position position="157"/>
    </location>
    <ligand>
        <name>heme</name>
        <dbReference type="ChEBI" id="CHEBI:30413"/>
        <label>3</label>
    </ligand>
    <ligandPart>
        <name>Fe</name>
        <dbReference type="ChEBI" id="CHEBI:18248"/>
    </ligandPart>
</feature>
<keyword evidence="8 12" id="KW-0249">Electron transport</keyword>
<feature type="binding site" description="covalent" evidence="13">
    <location>
        <position position="153"/>
    </location>
    <ligand>
        <name>heme</name>
        <dbReference type="ChEBI" id="CHEBI:30413"/>
        <label>3</label>
    </ligand>
</feature>
<sequence length="206" mass="23801">MDNEKEKPQTDKKPGLIRRFFRWWCRPSRMALGTLLVAGIVIALVGVLGFNMTMSYISSEKFCISCHEMRDHAYTEYMQSSHYTNASGFKATCSDCHVPKPFIPMMISKFEGLRDIYGSMTGLIDTPEKYEQHRLAMAQRVWDRMKGNDSRECRNCHSFEYMDLAQQKTASAQFHTYEIDQQQTCIDCHKGIVHQLPNMEGIDTGF</sequence>
<evidence type="ECO:0000313" key="17">
    <source>
        <dbReference type="EMBL" id="RUS65806.1"/>
    </source>
</evidence>
<dbReference type="GO" id="GO:0009055">
    <property type="term" value="F:electron transfer activity"/>
    <property type="evidence" value="ECO:0007669"/>
    <property type="project" value="TreeGrafter"/>
</dbReference>
<dbReference type="OrthoDB" id="9782159at2"/>
<dbReference type="EMBL" id="PQSP01000009">
    <property type="protein sequence ID" value="RUS65806.1"/>
    <property type="molecule type" value="Genomic_DNA"/>
</dbReference>
<dbReference type="PANTHER" id="PTHR30333">
    <property type="entry name" value="CYTOCHROME C-TYPE PROTEIN"/>
    <property type="match status" value="1"/>
</dbReference>
<dbReference type="InterPro" id="IPR038266">
    <property type="entry name" value="NapC/NirT_cytc_sf"/>
</dbReference>
<feature type="binding site" description="axial binding residue" evidence="14">
    <location>
        <position position="97"/>
    </location>
    <ligand>
        <name>heme</name>
        <dbReference type="ChEBI" id="CHEBI:30413"/>
        <label>2</label>
    </ligand>
    <ligandPart>
        <name>Fe</name>
        <dbReference type="ChEBI" id="CHEBI:18248"/>
    </ligandPart>
</feature>